<protein>
    <submittedName>
        <fullName evidence="1">Uncharacterized protein</fullName>
    </submittedName>
</protein>
<organism evidence="1 2">
    <name type="scientific">Plakobranchus ocellatus</name>
    <dbReference type="NCBI Taxonomy" id="259542"/>
    <lineage>
        <taxon>Eukaryota</taxon>
        <taxon>Metazoa</taxon>
        <taxon>Spiralia</taxon>
        <taxon>Lophotrochozoa</taxon>
        <taxon>Mollusca</taxon>
        <taxon>Gastropoda</taxon>
        <taxon>Heterobranchia</taxon>
        <taxon>Euthyneura</taxon>
        <taxon>Panpulmonata</taxon>
        <taxon>Sacoglossa</taxon>
        <taxon>Placobranchoidea</taxon>
        <taxon>Plakobranchidae</taxon>
        <taxon>Plakobranchus</taxon>
    </lineage>
</organism>
<name>A0AAV4DDY7_9GAST</name>
<comment type="caution">
    <text evidence="1">The sequence shown here is derived from an EMBL/GenBank/DDBJ whole genome shotgun (WGS) entry which is preliminary data.</text>
</comment>
<evidence type="ECO:0000313" key="2">
    <source>
        <dbReference type="Proteomes" id="UP000735302"/>
    </source>
</evidence>
<sequence length="111" mass="11650">MPLAFSKETTFPPLREVLPASISASTRNGLVTASRSACALVVAAPTITDMSGSYRLLAPSTFPTMTSQMAPGMHNAFTSPLRKGVLKLITAFSANSAVLSILNSRQHSPVS</sequence>
<dbReference type="EMBL" id="BLXT01007807">
    <property type="protein sequence ID" value="GFO42447.1"/>
    <property type="molecule type" value="Genomic_DNA"/>
</dbReference>
<keyword evidence="2" id="KW-1185">Reference proteome</keyword>
<proteinExistence type="predicted"/>
<evidence type="ECO:0000313" key="1">
    <source>
        <dbReference type="EMBL" id="GFO42447.1"/>
    </source>
</evidence>
<reference evidence="1 2" key="1">
    <citation type="journal article" date="2021" name="Elife">
        <title>Chloroplast acquisition without the gene transfer in kleptoplastic sea slugs, Plakobranchus ocellatus.</title>
        <authorList>
            <person name="Maeda T."/>
            <person name="Takahashi S."/>
            <person name="Yoshida T."/>
            <person name="Shimamura S."/>
            <person name="Takaki Y."/>
            <person name="Nagai Y."/>
            <person name="Toyoda A."/>
            <person name="Suzuki Y."/>
            <person name="Arimoto A."/>
            <person name="Ishii H."/>
            <person name="Satoh N."/>
            <person name="Nishiyama T."/>
            <person name="Hasebe M."/>
            <person name="Maruyama T."/>
            <person name="Minagawa J."/>
            <person name="Obokata J."/>
            <person name="Shigenobu S."/>
        </authorList>
    </citation>
    <scope>NUCLEOTIDE SEQUENCE [LARGE SCALE GENOMIC DNA]</scope>
</reference>
<dbReference type="AlphaFoldDB" id="A0AAV4DDY7"/>
<gene>
    <name evidence="1" type="ORF">PoB_006895200</name>
</gene>
<accession>A0AAV4DDY7</accession>
<dbReference type="Proteomes" id="UP000735302">
    <property type="component" value="Unassembled WGS sequence"/>
</dbReference>